<dbReference type="SUPFAM" id="SSF49785">
    <property type="entry name" value="Galactose-binding domain-like"/>
    <property type="match status" value="1"/>
</dbReference>
<dbReference type="GO" id="GO:0004252">
    <property type="term" value="F:serine-type endopeptidase activity"/>
    <property type="evidence" value="ECO:0007669"/>
    <property type="project" value="InterPro"/>
</dbReference>
<dbReference type="SUPFAM" id="SSF52743">
    <property type="entry name" value="Subtilisin-like"/>
    <property type="match status" value="1"/>
</dbReference>
<accession>A0A1M5BM92</accession>
<dbReference type="RefSeq" id="WP_200798329.1">
    <property type="nucleotide sequence ID" value="NZ_FQVQ01000009.1"/>
</dbReference>
<evidence type="ECO:0000313" key="1">
    <source>
        <dbReference type="EMBL" id="SHF43733.1"/>
    </source>
</evidence>
<dbReference type="Pfam" id="PF11617">
    <property type="entry name" value="Cu-binding_MopE"/>
    <property type="match status" value="2"/>
</dbReference>
<feature type="non-terminal residue" evidence="1">
    <location>
        <position position="1816"/>
    </location>
</feature>
<gene>
    <name evidence="1" type="ORF">SAMN05444377_1091</name>
</gene>
<sequence>MQNFISKQYVTRRMVSLFFSIFAVIFSYGQSVEPYVIKTDIGRFEVQETPKTNLKLEGDTPFMGKYFRLVQFYQLPTDAERKTWELQGLHLVDYVSGNTYFAVIDTSFSLSNIASKIRALLTVSRGFKLETDLQVKGIPAHAKERSNYRLTLSYYRTLNGTAVINALKAKGIQVGTHRDYSAQIDVVIPAAQWDAVIDLPYIQFVGAVEEAPVREENYSHRNTTGRSNYLNTGFNGLMFNGSGVVIAIGEDGLLSSLIDVKGRTQEVGTSIDVQSHKVGCAQNAGGAGNEDPQDRNNAWGATILSSDGSLNYAGLYNTHQLRYTNHSFGFAISGGYDSAARNHDLRIVGFPNHLVTYSSGNSGTAVGYAPYNFAGWSNITGQVKQNKNHVAIGALSSNDEITGFSSRGPMYDGRIIPQMVIEGAEGTSFAAPKFVGQLAQIAQVYKTKNAGNEPPSSLLRAILMNTSDDMGNPGPDHIHGYGRTNLRRAYTLIDENRFLNGAVSNNQVVTHSISVPANTKQVRVMIVWPDVAAAVNANPAIVNNLNLSLRNPSNVAYNPWVLDTTPNPANLSLPATRGIDAINTIEQVTVDDPQAGNWTVEINGANVPFGPQTYYLVYEFLSDELTMTYPLYNEKLIAGQEYNLRWDSYGSTDTFNLSYELNNSGNWISIVSGYDAAKRTYTWIAPQVSGVASVRFRVQRGSLTSTSQVNYISGTPDNLRVFKACNDVVTLKWSPVTGATSYKVYRLGAQYMEEVTSSITFQGNSAILTGQSTTTNEYYAVSAVTGTFEGQRCLTITKTPGDLNCTGVSWTGIVSSDWFDTNNWASGMLPTASDAIQIPATAPNQPQINGAGAVCASITIDAGASLTMNSTTNYTLNVFGDWINNGNFVRGIGTVAFVNTVAYQEITGTSTTAFHFLQVNKGVTANVVEATSVISLNAPANPLLLTTGTFKLSSNSVITPFTSSSTIGSNAGFWLNGGTVNSGNLSLTLNPGLLRISAGTFNVGTAVSNSITYLNGGTLILEGGVLNVAGRIAPNSGTSFGSFQLYAGEVNVGLQGSTSTTRGLFEISGNCSYQVTGGTITLGRASSSSTADYINLSNSSIVTGGTVKIGGASTPINQTIRINSTVPFFDLEINAFNTPTAQLVTNAITVKNNVSIMGGSLASNNLNVSIQGNWLNHGSFISGNASVIFNGLLPQTISGTTMTTFNNVQVNNPTGLSIQTPQNASVNGILQLTNGVISTGSNVLVITPNGSVNRTLGHVNGNLRKSFSATATTQLFEVGDAVMANYTPASLTFNGITNSGTITVSTEPADFAQISSSSLQVNRSVNRNWSVSGSGLTFSNYAAVLTFLTTDLDGLTNTAALQGGVYSGVTWNYPSPGVRNANSTELVGITTLGTLQLAENCVDTSSTENQTACGSYTWPLNNVTYTTSGVYTVITPLSSGCSHTTTLNLTVSSNVTYYQDADNDGFGTSAVTAISCTGAPVGYVANNTDCNDANAAVFVNGTFYVDADGDGFGASTAAPSTVCVANVSIAPSGFSVNNGDCDDTRANVRPGAVDVCYDGIDNDCNGNIDNLGLPGGCTPIVSAIPTATCGTEVAFGGIVYSNWVTGAQGYRFRVTEVNPADDTEIPGTQVIVDMVLRNLYLHNLSNYKYNAKFKVEIAVRFNNVWQPNYSAPCFLLTPTPISSMIGCGTQVTGINTQIFSTIVQRSNGYRYRVQRLDSSLQPAGPVQEITSGIRNFTFAAVTDFRYDANYSVSCAVRNTDGSFLPYGPSCTIQAPKHPTTQVRGTQCNDYAVTSYSERISADAVQSAAQYRFRLFN</sequence>
<dbReference type="Gene3D" id="2.60.120.380">
    <property type="match status" value="1"/>
</dbReference>
<evidence type="ECO:0000313" key="2">
    <source>
        <dbReference type="Proteomes" id="UP000184147"/>
    </source>
</evidence>
<organism evidence="1 2">
    <name type="scientific">Flavobacterium fontis</name>
    <dbReference type="NCBI Taxonomy" id="1124188"/>
    <lineage>
        <taxon>Bacteria</taxon>
        <taxon>Pseudomonadati</taxon>
        <taxon>Bacteroidota</taxon>
        <taxon>Flavobacteriia</taxon>
        <taxon>Flavobacteriales</taxon>
        <taxon>Flavobacteriaceae</taxon>
        <taxon>Flavobacterium</taxon>
    </lineage>
</organism>
<dbReference type="Proteomes" id="UP000184147">
    <property type="component" value="Unassembled WGS sequence"/>
</dbReference>
<dbReference type="InterPro" id="IPR036852">
    <property type="entry name" value="Peptidase_S8/S53_dom_sf"/>
</dbReference>
<proteinExistence type="predicted"/>
<reference evidence="1 2" key="1">
    <citation type="submission" date="2016-11" db="EMBL/GenBank/DDBJ databases">
        <authorList>
            <person name="Jaros S."/>
            <person name="Januszkiewicz K."/>
            <person name="Wedrychowicz H."/>
        </authorList>
    </citation>
    <scope>NUCLEOTIDE SEQUENCE [LARGE SCALE GENOMIC DNA]</scope>
    <source>
        <strain evidence="1 2">DSM 25660</strain>
    </source>
</reference>
<protein>
    <submittedName>
        <fullName evidence="1">Putative metal-binding motif-containing protein</fullName>
    </submittedName>
</protein>
<dbReference type="GO" id="GO:0006508">
    <property type="term" value="P:proteolysis"/>
    <property type="evidence" value="ECO:0007669"/>
    <property type="project" value="InterPro"/>
</dbReference>
<dbReference type="STRING" id="1124188.SAMN05444377_1091"/>
<dbReference type="InterPro" id="IPR036116">
    <property type="entry name" value="FN3_sf"/>
</dbReference>
<dbReference type="InterPro" id="IPR008979">
    <property type="entry name" value="Galactose-bd-like_sf"/>
</dbReference>
<dbReference type="InterPro" id="IPR013783">
    <property type="entry name" value="Ig-like_fold"/>
</dbReference>
<keyword evidence="2" id="KW-1185">Reference proteome</keyword>
<dbReference type="InterPro" id="IPR021655">
    <property type="entry name" value="Put_metal-bd"/>
</dbReference>
<dbReference type="EMBL" id="FQVQ01000009">
    <property type="protein sequence ID" value="SHF43733.1"/>
    <property type="molecule type" value="Genomic_DNA"/>
</dbReference>
<dbReference type="SUPFAM" id="SSF49265">
    <property type="entry name" value="Fibronectin type III"/>
    <property type="match status" value="1"/>
</dbReference>
<dbReference type="Gene3D" id="2.60.40.10">
    <property type="entry name" value="Immunoglobulins"/>
    <property type="match status" value="1"/>
</dbReference>
<name>A0A1M5BM92_9FLAO</name>
<dbReference type="Gene3D" id="3.40.50.200">
    <property type="entry name" value="Peptidase S8/S53 domain"/>
    <property type="match status" value="1"/>
</dbReference>